<keyword evidence="2" id="KW-1185">Reference proteome</keyword>
<accession>A0ABU3TMP0</accession>
<evidence type="ECO:0008006" key="3">
    <source>
        <dbReference type="Google" id="ProtNLM"/>
    </source>
</evidence>
<organism evidence="1 2">
    <name type="scientific">Hymenobacter endophyticus</name>
    <dbReference type="NCBI Taxonomy" id="3076335"/>
    <lineage>
        <taxon>Bacteria</taxon>
        <taxon>Pseudomonadati</taxon>
        <taxon>Bacteroidota</taxon>
        <taxon>Cytophagia</taxon>
        <taxon>Cytophagales</taxon>
        <taxon>Hymenobacteraceae</taxon>
        <taxon>Hymenobacter</taxon>
    </lineage>
</organism>
<name>A0ABU3TMP0_9BACT</name>
<protein>
    <recommendedName>
        <fullName evidence="3">DUF4367 domain-containing protein</fullName>
    </recommendedName>
</protein>
<dbReference type="EMBL" id="JAWDJT010000017">
    <property type="protein sequence ID" value="MDU0372634.1"/>
    <property type="molecule type" value="Genomic_DNA"/>
</dbReference>
<evidence type="ECO:0000313" key="1">
    <source>
        <dbReference type="EMBL" id="MDU0372634.1"/>
    </source>
</evidence>
<evidence type="ECO:0000313" key="2">
    <source>
        <dbReference type="Proteomes" id="UP001250698"/>
    </source>
</evidence>
<proteinExistence type="predicted"/>
<reference evidence="1 2" key="1">
    <citation type="submission" date="2023-10" db="EMBL/GenBank/DDBJ databases">
        <title>Hymenobacter endophyticus sp. nov., an isolate from the leaf tissues of wheat.</title>
        <authorList>
            <person name="Dai Y."/>
        </authorList>
    </citation>
    <scope>NUCLEOTIDE SEQUENCE [LARGE SCALE GENOMIC DNA]</scope>
    <source>
        <strain evidence="1 2">ZK17L-C2</strain>
    </source>
</reference>
<gene>
    <name evidence="1" type="ORF">ROI90_19655</name>
</gene>
<comment type="caution">
    <text evidence="1">The sequence shown here is derived from an EMBL/GenBank/DDBJ whole genome shotgun (WGS) entry which is preliminary data.</text>
</comment>
<dbReference type="RefSeq" id="WP_315999993.1">
    <property type="nucleotide sequence ID" value="NZ_JAWDJT010000017.1"/>
</dbReference>
<dbReference type="Proteomes" id="UP001250698">
    <property type="component" value="Unassembled WGS sequence"/>
</dbReference>
<sequence length="150" mass="17686">MSTVKVYSQDRIDVQDLIDQQITSQIFQKFVNEINEQPEIARFDDVYYYIFKYKGLDFLFDNSDAVKCVFLYSESVDNHRQFQSKLPLGLTFSDTRKDVEKKLGPPDRNDGNGVINFYSVWNRYGITITYKDVSQDNMMNRVNHIALNKR</sequence>